<accession>A0ABW0TWR8</accession>
<organism evidence="1 2">
    <name type="scientific">Sporosarcina koreensis</name>
    <dbReference type="NCBI Taxonomy" id="334735"/>
    <lineage>
        <taxon>Bacteria</taxon>
        <taxon>Bacillati</taxon>
        <taxon>Bacillota</taxon>
        <taxon>Bacilli</taxon>
        <taxon>Bacillales</taxon>
        <taxon>Caryophanaceae</taxon>
        <taxon>Sporosarcina</taxon>
    </lineage>
</organism>
<evidence type="ECO:0000313" key="1">
    <source>
        <dbReference type="EMBL" id="MFC5602935.1"/>
    </source>
</evidence>
<name>A0ABW0TWR8_9BACL</name>
<comment type="caution">
    <text evidence="1">The sequence shown here is derived from an EMBL/GenBank/DDBJ whole genome shotgun (WGS) entry which is preliminary data.</text>
</comment>
<dbReference type="EMBL" id="JBHSNP010000011">
    <property type="protein sequence ID" value="MFC5602935.1"/>
    <property type="molecule type" value="Genomic_DNA"/>
</dbReference>
<evidence type="ECO:0008006" key="3">
    <source>
        <dbReference type="Google" id="ProtNLM"/>
    </source>
</evidence>
<reference evidence="2" key="1">
    <citation type="journal article" date="2019" name="Int. J. Syst. Evol. Microbiol.">
        <title>The Global Catalogue of Microorganisms (GCM) 10K type strain sequencing project: providing services to taxonomists for standard genome sequencing and annotation.</title>
        <authorList>
            <consortium name="The Broad Institute Genomics Platform"/>
            <consortium name="The Broad Institute Genome Sequencing Center for Infectious Disease"/>
            <person name="Wu L."/>
            <person name="Ma J."/>
        </authorList>
    </citation>
    <scope>NUCLEOTIDE SEQUENCE [LARGE SCALE GENOMIC DNA]</scope>
    <source>
        <strain evidence="2">KACC 11299</strain>
    </source>
</reference>
<proteinExistence type="predicted"/>
<evidence type="ECO:0000313" key="2">
    <source>
        <dbReference type="Proteomes" id="UP001596071"/>
    </source>
</evidence>
<protein>
    <recommendedName>
        <fullName evidence="3">DUF4829 domain-containing protein</fullName>
    </recommendedName>
</protein>
<sequence>MIKSSPLLLVLFCLLICGLNYVTVNANLIDTFKSIGESTAEAEYKSAIEVIGNYFIDIDTSRWTNVDNWYVKEEANELKCFMDDKENQERKLGLLNIKNARLLMLKELPYDYAEKYLPNRYMEQFSNKKVFYVAVDYKVYQENEYHINGVNYFFVVLVLEDNKWRIALTPLVPVNSIIFDGYGFGTEDEKTFDERRLKFHVN</sequence>
<dbReference type="Proteomes" id="UP001596071">
    <property type="component" value="Unassembled WGS sequence"/>
</dbReference>
<gene>
    <name evidence="1" type="ORF">ACFPTP_06845</name>
</gene>
<keyword evidence="2" id="KW-1185">Reference proteome</keyword>